<name>A0A078B785_STYLE</name>
<protein>
    <submittedName>
        <fullName evidence="2">Uncharacterized protein</fullName>
    </submittedName>
</protein>
<evidence type="ECO:0000313" key="2">
    <source>
        <dbReference type="EMBL" id="CDW89413.1"/>
    </source>
</evidence>
<accession>A0A078B785</accession>
<dbReference type="InParanoid" id="A0A078B785"/>
<evidence type="ECO:0000256" key="1">
    <source>
        <dbReference type="SAM" id="MobiDB-lite"/>
    </source>
</evidence>
<gene>
    <name evidence="2" type="primary">Contig17374.g18487</name>
    <name evidence="2" type="ORF">STYLEM_18546</name>
</gene>
<evidence type="ECO:0000313" key="3">
    <source>
        <dbReference type="Proteomes" id="UP000039865"/>
    </source>
</evidence>
<sequence>MSGNSFKDLVQRGNDDVCETCKVQYTQKDYHYLISSNSTQTDQNTTVTLQNNKSDSNVTSSPQKVDSPTNSTSQASLSKDNTNQTDNATIAATSVQQNITIEGNGESKPENETLRQPINFSTKDTNELIRPRNPSSSKYWIPDVERQRSQISRSLKLSQLLESKYADY</sequence>
<feature type="compositionally biased region" description="Polar residues" evidence="1">
    <location>
        <begin position="53"/>
        <end position="101"/>
    </location>
</feature>
<keyword evidence="3" id="KW-1185">Reference proteome</keyword>
<dbReference type="Proteomes" id="UP000039865">
    <property type="component" value="Unassembled WGS sequence"/>
</dbReference>
<dbReference type="EMBL" id="CCKQ01017520">
    <property type="protein sequence ID" value="CDW89413.1"/>
    <property type="molecule type" value="Genomic_DNA"/>
</dbReference>
<proteinExistence type="predicted"/>
<reference evidence="2 3" key="1">
    <citation type="submission" date="2014-06" db="EMBL/GenBank/DDBJ databases">
        <authorList>
            <person name="Swart Estienne"/>
        </authorList>
    </citation>
    <scope>NUCLEOTIDE SEQUENCE [LARGE SCALE GENOMIC DNA]</scope>
    <source>
        <strain evidence="2 3">130c</strain>
    </source>
</reference>
<organism evidence="2 3">
    <name type="scientific">Stylonychia lemnae</name>
    <name type="common">Ciliate</name>
    <dbReference type="NCBI Taxonomy" id="5949"/>
    <lineage>
        <taxon>Eukaryota</taxon>
        <taxon>Sar</taxon>
        <taxon>Alveolata</taxon>
        <taxon>Ciliophora</taxon>
        <taxon>Intramacronucleata</taxon>
        <taxon>Spirotrichea</taxon>
        <taxon>Stichotrichia</taxon>
        <taxon>Sporadotrichida</taxon>
        <taxon>Oxytrichidae</taxon>
        <taxon>Stylonychinae</taxon>
        <taxon>Stylonychia</taxon>
    </lineage>
</organism>
<feature type="region of interest" description="Disordered" evidence="1">
    <location>
        <begin position="50"/>
        <end position="115"/>
    </location>
</feature>
<dbReference type="AlphaFoldDB" id="A0A078B785"/>